<reference evidence="1" key="1">
    <citation type="submission" date="2021-06" db="EMBL/GenBank/DDBJ databases">
        <authorList>
            <person name="Kallberg Y."/>
            <person name="Tangrot J."/>
            <person name="Rosling A."/>
        </authorList>
    </citation>
    <scope>NUCLEOTIDE SEQUENCE</scope>
    <source>
        <strain evidence="1">UK204</strain>
    </source>
</reference>
<dbReference type="Proteomes" id="UP000789570">
    <property type="component" value="Unassembled WGS sequence"/>
</dbReference>
<proteinExistence type="predicted"/>
<sequence length="51" mass="5624">STTVDKLNISTDLMLNANHKLVRYQIPEEENLRVQNQLADKATGTVGVGEV</sequence>
<dbReference type="EMBL" id="CAJVPQ010009193">
    <property type="protein sequence ID" value="CAG8713360.1"/>
    <property type="molecule type" value="Genomic_DNA"/>
</dbReference>
<accession>A0A9N9HZK8</accession>
<evidence type="ECO:0000313" key="1">
    <source>
        <dbReference type="EMBL" id="CAG8713360.1"/>
    </source>
</evidence>
<evidence type="ECO:0000313" key="2">
    <source>
        <dbReference type="Proteomes" id="UP000789570"/>
    </source>
</evidence>
<keyword evidence="2" id="KW-1185">Reference proteome</keyword>
<name>A0A9N9HZK8_9GLOM</name>
<dbReference type="OrthoDB" id="1658288at2759"/>
<gene>
    <name evidence="1" type="ORF">FCALED_LOCUS14038</name>
</gene>
<organism evidence="1 2">
    <name type="scientific">Funneliformis caledonium</name>
    <dbReference type="NCBI Taxonomy" id="1117310"/>
    <lineage>
        <taxon>Eukaryota</taxon>
        <taxon>Fungi</taxon>
        <taxon>Fungi incertae sedis</taxon>
        <taxon>Mucoromycota</taxon>
        <taxon>Glomeromycotina</taxon>
        <taxon>Glomeromycetes</taxon>
        <taxon>Glomerales</taxon>
        <taxon>Glomeraceae</taxon>
        <taxon>Funneliformis</taxon>
    </lineage>
</organism>
<protein>
    <submittedName>
        <fullName evidence="1">1779_t:CDS:1</fullName>
    </submittedName>
</protein>
<dbReference type="AlphaFoldDB" id="A0A9N9HZK8"/>
<feature type="non-terminal residue" evidence="1">
    <location>
        <position position="1"/>
    </location>
</feature>
<comment type="caution">
    <text evidence="1">The sequence shown here is derived from an EMBL/GenBank/DDBJ whole genome shotgun (WGS) entry which is preliminary data.</text>
</comment>